<dbReference type="EMBL" id="VSRR010045845">
    <property type="protein sequence ID" value="MPC77422.1"/>
    <property type="molecule type" value="Genomic_DNA"/>
</dbReference>
<evidence type="ECO:0000313" key="3">
    <source>
        <dbReference type="Proteomes" id="UP000324222"/>
    </source>
</evidence>
<reference evidence="2 3" key="1">
    <citation type="submission" date="2019-05" db="EMBL/GenBank/DDBJ databases">
        <title>Another draft genome of Portunus trituberculatus and its Hox gene families provides insights of decapod evolution.</title>
        <authorList>
            <person name="Jeong J.-H."/>
            <person name="Song I."/>
            <person name="Kim S."/>
            <person name="Choi T."/>
            <person name="Kim D."/>
            <person name="Ryu S."/>
            <person name="Kim W."/>
        </authorList>
    </citation>
    <scope>NUCLEOTIDE SEQUENCE [LARGE SCALE GENOMIC DNA]</scope>
    <source>
        <tissue evidence="2">Muscle</tissue>
    </source>
</reference>
<evidence type="ECO:0000256" key="1">
    <source>
        <dbReference type="SAM" id="MobiDB-lite"/>
    </source>
</evidence>
<dbReference type="AlphaFoldDB" id="A0A5B7I132"/>
<organism evidence="2 3">
    <name type="scientific">Portunus trituberculatus</name>
    <name type="common">Swimming crab</name>
    <name type="synonym">Neptunus trituberculatus</name>
    <dbReference type="NCBI Taxonomy" id="210409"/>
    <lineage>
        <taxon>Eukaryota</taxon>
        <taxon>Metazoa</taxon>
        <taxon>Ecdysozoa</taxon>
        <taxon>Arthropoda</taxon>
        <taxon>Crustacea</taxon>
        <taxon>Multicrustacea</taxon>
        <taxon>Malacostraca</taxon>
        <taxon>Eumalacostraca</taxon>
        <taxon>Eucarida</taxon>
        <taxon>Decapoda</taxon>
        <taxon>Pleocyemata</taxon>
        <taxon>Brachyura</taxon>
        <taxon>Eubrachyura</taxon>
        <taxon>Portunoidea</taxon>
        <taxon>Portunidae</taxon>
        <taxon>Portuninae</taxon>
        <taxon>Portunus</taxon>
    </lineage>
</organism>
<comment type="caution">
    <text evidence="2">The sequence shown here is derived from an EMBL/GenBank/DDBJ whole genome shotgun (WGS) entry which is preliminary data.</text>
</comment>
<feature type="compositionally biased region" description="Basic and acidic residues" evidence="1">
    <location>
        <begin position="1"/>
        <end position="20"/>
    </location>
</feature>
<proteinExistence type="predicted"/>
<keyword evidence="3" id="KW-1185">Reference proteome</keyword>
<protein>
    <submittedName>
        <fullName evidence="2">Uncharacterized protein</fullName>
    </submittedName>
</protein>
<dbReference type="Proteomes" id="UP000324222">
    <property type="component" value="Unassembled WGS sequence"/>
</dbReference>
<gene>
    <name evidence="2" type="ORF">E2C01_071875</name>
</gene>
<accession>A0A5B7I132</accession>
<name>A0A5B7I132_PORTR</name>
<sequence length="66" mass="7838">MKDEMEKPVKRMAKNKEPEKNGITVKMLKSRRKAVKLWLTHLHNLPIEENNIPQDQTVRESRSQTK</sequence>
<evidence type="ECO:0000313" key="2">
    <source>
        <dbReference type="EMBL" id="MPC77422.1"/>
    </source>
</evidence>
<feature type="region of interest" description="Disordered" evidence="1">
    <location>
        <begin position="1"/>
        <end position="22"/>
    </location>
</feature>